<dbReference type="Proteomes" id="UP000716906">
    <property type="component" value="Unassembled WGS sequence"/>
</dbReference>
<keyword evidence="2" id="KW-0472">Membrane</keyword>
<protein>
    <submittedName>
        <fullName evidence="4">LCP family protein</fullName>
    </submittedName>
</protein>
<dbReference type="InterPro" id="IPR004474">
    <property type="entry name" value="LytR_CpsA_psr"/>
</dbReference>
<dbReference type="PANTHER" id="PTHR33392:SF6">
    <property type="entry name" value="POLYISOPRENYL-TEICHOIC ACID--PEPTIDOGLYCAN TEICHOIC ACID TRANSFERASE TAGU"/>
    <property type="match status" value="1"/>
</dbReference>
<dbReference type="EMBL" id="JACLYY010000010">
    <property type="protein sequence ID" value="MBM6738624.1"/>
    <property type="molecule type" value="Genomic_DNA"/>
</dbReference>
<feature type="domain" description="Cell envelope-related transcriptional attenuator" evidence="3">
    <location>
        <begin position="256"/>
        <end position="400"/>
    </location>
</feature>
<comment type="caution">
    <text evidence="4">The sequence shown here is derived from an EMBL/GenBank/DDBJ whole genome shotgun (WGS) entry which is preliminary data.</text>
</comment>
<evidence type="ECO:0000256" key="1">
    <source>
        <dbReference type="ARBA" id="ARBA00006068"/>
    </source>
</evidence>
<reference evidence="4 5" key="1">
    <citation type="journal article" date="2021" name="Sci. Rep.">
        <title>The distribution of antibiotic resistance genes in chicken gut microbiota commensals.</title>
        <authorList>
            <person name="Juricova H."/>
            <person name="Matiasovicova J."/>
            <person name="Kubasova T."/>
            <person name="Cejkova D."/>
            <person name="Rychlik I."/>
        </authorList>
    </citation>
    <scope>NUCLEOTIDE SEQUENCE [LARGE SCALE GENOMIC DNA]</scope>
    <source>
        <strain evidence="4 5">An773</strain>
    </source>
</reference>
<dbReference type="PANTHER" id="PTHR33392">
    <property type="entry name" value="POLYISOPRENYL-TEICHOIC ACID--PEPTIDOGLYCAN TEICHOIC ACID TRANSFERASE TAGU"/>
    <property type="match status" value="1"/>
</dbReference>
<keyword evidence="2" id="KW-1133">Transmembrane helix</keyword>
<dbReference type="SUPFAM" id="SSF53850">
    <property type="entry name" value="Periplasmic binding protein-like II"/>
    <property type="match status" value="1"/>
</dbReference>
<comment type="similarity">
    <text evidence="1">Belongs to the LytR/CpsA/Psr (LCP) family.</text>
</comment>
<dbReference type="RefSeq" id="WP_205148592.1">
    <property type="nucleotide sequence ID" value="NZ_JACLYY010000010.1"/>
</dbReference>
<evidence type="ECO:0000256" key="2">
    <source>
        <dbReference type="SAM" id="Phobius"/>
    </source>
</evidence>
<dbReference type="Pfam" id="PF03816">
    <property type="entry name" value="LytR_cpsA_psr"/>
    <property type="match status" value="1"/>
</dbReference>
<feature type="transmembrane region" description="Helical" evidence="2">
    <location>
        <begin position="25"/>
        <end position="48"/>
    </location>
</feature>
<accession>A0ABS2EAE9</accession>
<sequence>MRYNRGYHEPYRRDRLVNKKEKKRVHSVGIAIAGIQLIISVLFLALLWRGGLIPAAYIVALGLVLLVLEAVTMGLQFVKGRIHLAGIVLSLLISAVLVFGAVYLYKADRLLADVGGADYKTDNMVVVVKKDDPAQLLADARNYRFGTQSALDQENTSTMVEDVKDNIGREPNVTEYGSVLEMAQALLDGNVNALIYNQAFDAVIGESIEDYSDQVRVLYQYGINTPIENEEADVREPFNIYISGIDVSGDISTNSRSDVNIIMTVNPETKKILLTTTPRDYYLQLPGVSGEARDKLTHAGIYGVDVSMATLESLYGIDITYYARVNFTSLITIVDALGGIDVQSEYAFEARGYQFVQGSNHLNGEQALAFSRERYSFEDGDNQRGRNQEAVLTAILQKAMSPAILRNADQILAGVSQSVQTNMTREEMAEFIRMQIADPSGWSIESAAVTGTGDTQSCFSSGSQLLYVMQPDMASVSAIAEKMQQVLAGQ</sequence>
<feature type="transmembrane region" description="Helical" evidence="2">
    <location>
        <begin position="82"/>
        <end position="105"/>
    </location>
</feature>
<dbReference type="InterPro" id="IPR050922">
    <property type="entry name" value="LytR/CpsA/Psr_CW_biosynth"/>
</dbReference>
<keyword evidence="2" id="KW-0812">Transmembrane</keyword>
<dbReference type="NCBIfam" id="TIGR00350">
    <property type="entry name" value="lytR_cpsA_psr"/>
    <property type="match status" value="1"/>
</dbReference>
<dbReference type="Gene3D" id="3.40.630.190">
    <property type="entry name" value="LCP protein"/>
    <property type="match status" value="1"/>
</dbReference>
<dbReference type="Gene3D" id="3.40.190.10">
    <property type="entry name" value="Periplasmic binding protein-like II"/>
    <property type="match status" value="1"/>
</dbReference>
<gene>
    <name evidence="4" type="ORF">H7U36_11010</name>
</gene>
<evidence type="ECO:0000313" key="5">
    <source>
        <dbReference type="Proteomes" id="UP000716906"/>
    </source>
</evidence>
<evidence type="ECO:0000313" key="4">
    <source>
        <dbReference type="EMBL" id="MBM6738624.1"/>
    </source>
</evidence>
<evidence type="ECO:0000259" key="3">
    <source>
        <dbReference type="Pfam" id="PF03816"/>
    </source>
</evidence>
<name>A0ABS2EAE9_9FIRM</name>
<organism evidence="4 5">
    <name type="scientific">Faecalicatena fissicatena</name>
    <dbReference type="NCBI Taxonomy" id="290055"/>
    <lineage>
        <taxon>Bacteria</taxon>
        <taxon>Bacillati</taxon>
        <taxon>Bacillota</taxon>
        <taxon>Clostridia</taxon>
        <taxon>Lachnospirales</taxon>
        <taxon>Lachnospiraceae</taxon>
        <taxon>Faecalicatena</taxon>
    </lineage>
</organism>
<proteinExistence type="inferred from homology"/>
<feature type="transmembrane region" description="Helical" evidence="2">
    <location>
        <begin position="54"/>
        <end position="75"/>
    </location>
</feature>
<keyword evidence="5" id="KW-1185">Reference proteome</keyword>